<feature type="transmembrane region" description="Helical" evidence="1">
    <location>
        <begin position="393"/>
        <end position="415"/>
    </location>
</feature>
<keyword evidence="1" id="KW-1133">Transmembrane helix</keyword>
<comment type="caution">
    <text evidence="2">The sequence shown here is derived from an EMBL/GenBank/DDBJ whole genome shotgun (WGS) entry which is preliminary data.</text>
</comment>
<name>A0AAE3W9J0_9ACTN</name>
<dbReference type="AlphaFoldDB" id="A0AAE3W9J0"/>
<keyword evidence="1" id="KW-0472">Membrane</keyword>
<organism evidence="2 3">
    <name type="scientific">Catenuloplanes indicus</name>
    <dbReference type="NCBI Taxonomy" id="137267"/>
    <lineage>
        <taxon>Bacteria</taxon>
        <taxon>Bacillati</taxon>
        <taxon>Actinomycetota</taxon>
        <taxon>Actinomycetes</taxon>
        <taxon>Micromonosporales</taxon>
        <taxon>Micromonosporaceae</taxon>
        <taxon>Catenuloplanes</taxon>
    </lineage>
</organism>
<protein>
    <submittedName>
        <fullName evidence="2">Uncharacterized protein</fullName>
    </submittedName>
</protein>
<keyword evidence="3" id="KW-1185">Reference proteome</keyword>
<dbReference type="EMBL" id="JAUSUZ010000001">
    <property type="protein sequence ID" value="MDQ0371159.1"/>
    <property type="molecule type" value="Genomic_DNA"/>
</dbReference>
<feature type="transmembrane region" description="Helical" evidence="1">
    <location>
        <begin position="296"/>
        <end position="325"/>
    </location>
</feature>
<dbReference type="Proteomes" id="UP001240236">
    <property type="component" value="Unassembled WGS sequence"/>
</dbReference>
<evidence type="ECO:0000313" key="2">
    <source>
        <dbReference type="EMBL" id="MDQ0371159.1"/>
    </source>
</evidence>
<feature type="transmembrane region" description="Helical" evidence="1">
    <location>
        <begin position="346"/>
        <end position="365"/>
    </location>
</feature>
<dbReference type="RefSeq" id="WP_307247715.1">
    <property type="nucleotide sequence ID" value="NZ_JAUSUZ010000001.1"/>
</dbReference>
<sequence length="427" mass="45991">MVTALATALKVIPGVVLALLVVAAWNAVDDLRTQQALVDDWEKTTDYGVFYPHLVGDDREDFRGGGIAISAVEARDLYPVLDAQGGLYIDASQYRQGIPPSTALPTASIRVNTNYLDRFPILDETGEPIVVSPDEQAWVVIVPARYRPQEAAVRAFLEAARVGNGTMEGAVQGQERILKEPVPDRFRTQQVTIIWAADGQQVFTFDSTVSPDAGSTVTDPIVEVMTRQNSLTIDRLNVVTGNINTALKVRIDHDTQATLDQLAPTLRDLHLDDNLTTLVVANDAVLSKIASLHKGIGWSVAGAIAALAVMVTLDIGVVSAVSARLRRTFTVRRLHGIGFVRTYRELIMLLGAAWLAQAVVAVAVLHQQNAVATARDIAAQLAGVDLWAGMPRLAVVLVCCLLVDIACVAVATLTVERRNAATALKEL</sequence>
<proteinExistence type="predicted"/>
<accession>A0AAE3W9J0</accession>
<keyword evidence="1" id="KW-0812">Transmembrane</keyword>
<reference evidence="2 3" key="1">
    <citation type="submission" date="2023-07" db="EMBL/GenBank/DDBJ databases">
        <title>Sequencing the genomes of 1000 actinobacteria strains.</title>
        <authorList>
            <person name="Klenk H.-P."/>
        </authorList>
    </citation>
    <scope>NUCLEOTIDE SEQUENCE [LARGE SCALE GENOMIC DNA]</scope>
    <source>
        <strain evidence="2 3">DSM 44709</strain>
    </source>
</reference>
<gene>
    <name evidence="2" type="ORF">J2S42_007828</name>
</gene>
<evidence type="ECO:0000256" key="1">
    <source>
        <dbReference type="SAM" id="Phobius"/>
    </source>
</evidence>
<evidence type="ECO:0000313" key="3">
    <source>
        <dbReference type="Proteomes" id="UP001240236"/>
    </source>
</evidence>